<reference evidence="1 2" key="1">
    <citation type="journal article" date="2019" name="Syst. Appl. Microbiol.">
        <title>Microvirga tunisiensis sp. nov., a root nodule symbiotic bacterium isolated from Lupinus micranthus and L. luteus grown in Northern Tunisia.</title>
        <authorList>
            <person name="Msaddak A."/>
            <person name="Rejili M."/>
            <person name="Duran D."/>
            <person name="Mars M."/>
            <person name="Palacios J.M."/>
            <person name="Ruiz-Argueso T."/>
            <person name="Rey L."/>
            <person name="Imperial J."/>
        </authorList>
    </citation>
    <scope>NUCLEOTIDE SEQUENCE [LARGE SCALE GENOMIC DNA]</scope>
    <source>
        <strain evidence="1 2">Lmie10</strain>
    </source>
</reference>
<proteinExistence type="predicted"/>
<protein>
    <submittedName>
        <fullName evidence="1">Integrase</fullName>
    </submittedName>
</protein>
<evidence type="ECO:0000313" key="2">
    <source>
        <dbReference type="Proteomes" id="UP000403266"/>
    </source>
</evidence>
<evidence type="ECO:0000313" key="1">
    <source>
        <dbReference type="EMBL" id="MPR30700.1"/>
    </source>
</evidence>
<dbReference type="EMBL" id="VOSK01000427">
    <property type="protein sequence ID" value="MPR30700.1"/>
    <property type="molecule type" value="Genomic_DNA"/>
</dbReference>
<dbReference type="Proteomes" id="UP000403266">
    <property type="component" value="Unassembled WGS sequence"/>
</dbReference>
<comment type="caution">
    <text evidence="1">The sequence shown here is derived from an EMBL/GenBank/DDBJ whole genome shotgun (WGS) entry which is preliminary data.</text>
</comment>
<sequence>MTETAISPLRQRMIDDMTVRHFVEKTRTDYIR</sequence>
<organism evidence="1 2">
    <name type="scientific">Microvirga tunisiensis</name>
    <dbReference type="NCBI Taxonomy" id="2108360"/>
    <lineage>
        <taxon>Bacteria</taxon>
        <taxon>Pseudomonadati</taxon>
        <taxon>Pseudomonadota</taxon>
        <taxon>Alphaproteobacteria</taxon>
        <taxon>Hyphomicrobiales</taxon>
        <taxon>Methylobacteriaceae</taxon>
        <taxon>Microvirga</taxon>
    </lineage>
</organism>
<keyword evidence="2" id="KW-1185">Reference proteome</keyword>
<accession>A0A5N7MVK2</accession>
<gene>
    <name evidence="1" type="ORF">FS320_38455</name>
</gene>
<feature type="non-terminal residue" evidence="1">
    <location>
        <position position="32"/>
    </location>
</feature>
<name>A0A5N7MVK2_9HYPH</name>
<dbReference type="AlphaFoldDB" id="A0A5N7MVK2"/>